<feature type="domain" description="HTH myb-type" evidence="8">
    <location>
        <begin position="430"/>
        <end position="485"/>
    </location>
</feature>
<evidence type="ECO:0000256" key="5">
    <source>
        <dbReference type="SAM" id="MobiDB-lite"/>
    </source>
</evidence>
<dbReference type="AlphaFoldDB" id="D2VDT5"/>
<dbReference type="InterPro" id="IPR009057">
    <property type="entry name" value="Homeodomain-like_sf"/>
</dbReference>
<dbReference type="Gene3D" id="1.10.10.60">
    <property type="entry name" value="Homeodomain-like"/>
    <property type="match status" value="1"/>
</dbReference>
<dbReference type="InterPro" id="IPR006447">
    <property type="entry name" value="Myb_dom_plants"/>
</dbReference>
<dbReference type="InterPro" id="IPR017930">
    <property type="entry name" value="Myb_dom"/>
</dbReference>
<evidence type="ECO:0000256" key="4">
    <source>
        <dbReference type="ARBA" id="ARBA00023242"/>
    </source>
</evidence>
<dbReference type="InterPro" id="IPR001005">
    <property type="entry name" value="SANT/Myb"/>
</dbReference>
<dbReference type="GeneID" id="8853042"/>
<gene>
    <name evidence="9" type="ORF">NAEGRDRAFT_48733</name>
</gene>
<evidence type="ECO:0000259" key="8">
    <source>
        <dbReference type="PROSITE" id="PS51294"/>
    </source>
</evidence>
<dbReference type="EMBL" id="GG738865">
    <property type="protein sequence ID" value="EFC45055.1"/>
    <property type="molecule type" value="Genomic_DNA"/>
</dbReference>
<dbReference type="NCBIfam" id="TIGR01557">
    <property type="entry name" value="myb_SHAQKYF"/>
    <property type="match status" value="1"/>
</dbReference>
<dbReference type="Pfam" id="PF00249">
    <property type="entry name" value="Myb_DNA-binding"/>
    <property type="match status" value="1"/>
</dbReference>
<organism evidence="10">
    <name type="scientific">Naegleria gruberi</name>
    <name type="common">Amoeba</name>
    <dbReference type="NCBI Taxonomy" id="5762"/>
    <lineage>
        <taxon>Eukaryota</taxon>
        <taxon>Discoba</taxon>
        <taxon>Heterolobosea</taxon>
        <taxon>Tetramitia</taxon>
        <taxon>Eutetramitia</taxon>
        <taxon>Vahlkampfiidae</taxon>
        <taxon>Naegleria</taxon>
    </lineage>
</organism>
<feature type="compositionally biased region" description="Low complexity" evidence="5">
    <location>
        <begin position="352"/>
        <end position="361"/>
    </location>
</feature>
<keyword evidence="2" id="KW-0238">DNA-binding</keyword>
<dbReference type="VEuPathDB" id="AmoebaDB:NAEGRDRAFT_48733"/>
<protein>
    <submittedName>
        <fullName evidence="9">Predicted protein</fullName>
    </submittedName>
</protein>
<feature type="domain" description="Myb-like" evidence="6">
    <location>
        <begin position="430"/>
        <end position="473"/>
    </location>
</feature>
<name>D2VDT5_NAEGR</name>
<dbReference type="GO" id="GO:0006355">
    <property type="term" value="P:regulation of DNA-templated transcription"/>
    <property type="evidence" value="ECO:0007669"/>
    <property type="project" value="UniProtKB-ARBA"/>
</dbReference>
<dbReference type="KEGG" id="ngr:NAEGRDRAFT_48733"/>
<feature type="region of interest" description="Disordered" evidence="5">
    <location>
        <begin position="229"/>
        <end position="262"/>
    </location>
</feature>
<evidence type="ECO:0000256" key="3">
    <source>
        <dbReference type="ARBA" id="ARBA00023163"/>
    </source>
</evidence>
<dbReference type="Proteomes" id="UP000006671">
    <property type="component" value="Unassembled WGS sequence"/>
</dbReference>
<dbReference type="InterPro" id="IPR052245">
    <property type="entry name" value="Plant_Stress_Dev_TF"/>
</dbReference>
<dbReference type="PROSITE" id="PS51293">
    <property type="entry name" value="SANT"/>
    <property type="match status" value="1"/>
</dbReference>
<reference evidence="9 10" key="1">
    <citation type="journal article" date="2010" name="Cell">
        <title>The genome of Naegleria gruberi illuminates early eukaryotic versatility.</title>
        <authorList>
            <person name="Fritz-Laylin L.K."/>
            <person name="Prochnik S.E."/>
            <person name="Ginger M.L."/>
            <person name="Dacks J.B."/>
            <person name="Carpenter M.L."/>
            <person name="Field M.C."/>
            <person name="Kuo A."/>
            <person name="Paredez A."/>
            <person name="Chapman J."/>
            <person name="Pham J."/>
            <person name="Shu S."/>
            <person name="Neupane R."/>
            <person name="Cipriano M."/>
            <person name="Mancuso J."/>
            <person name="Tu H."/>
            <person name="Salamov A."/>
            <person name="Lindquist E."/>
            <person name="Shapiro H."/>
            <person name="Lucas S."/>
            <person name="Grigoriev I.V."/>
            <person name="Cande W.Z."/>
            <person name="Fulton C."/>
            <person name="Rokhsar D.S."/>
            <person name="Dawson S.C."/>
        </authorList>
    </citation>
    <scope>NUCLEOTIDE SEQUENCE [LARGE SCALE GENOMIC DNA]</scope>
    <source>
        <strain evidence="9 10">NEG-M</strain>
    </source>
</reference>
<dbReference type="GO" id="GO:0003677">
    <property type="term" value="F:DNA binding"/>
    <property type="evidence" value="ECO:0007669"/>
    <property type="project" value="UniProtKB-KW"/>
</dbReference>
<sequence length="488" mass="55360">MSNWFFSMNDVELKMDSILLSKRKDNCWTIIHSETFQKGRKTLNFPNSTDSSPVDQRKDWNFLSNAKKKTIDTNRQDSEDEEESSGSNGSSGNEEEIITDIWKKIRMKRATKSLISTFEGRFKPMWIQPKFIKQSNTNYFEIPQPLEPTPKKNFKVLNHIVSRWIYELDKYNLLSIDFILIHTMRVLYYLYNGYIYPATTTTPNYPNLLTRPTHAFSNTISCTAIPTTSQSSSCNNNYSSTQPPQMMQHHPQQLPSLSHSTTTSQSIMPVVASSSTSHHVVVGNRYSSLFSVYPTHQAPQQLYRENSIWEDVKSSNSSSPSQFNDHHSSGVSSSETTMTSSSKEELQKKNPTITTTTASVSSTTCPNVEVLKKVASACIKRGNKQNTTTPSEESEGDDEEVDIANNYSKQKIGKLRLKSSVKGDLSAKNKNGSHKGWWTEEEHQRFLEGLEACGNNWKLIAEKYVKTRSRTQVASHGQKWKQSQGLIA</sequence>
<keyword evidence="10" id="KW-1185">Reference proteome</keyword>
<evidence type="ECO:0000313" key="9">
    <source>
        <dbReference type="EMBL" id="EFC45055.1"/>
    </source>
</evidence>
<evidence type="ECO:0000256" key="1">
    <source>
        <dbReference type="ARBA" id="ARBA00023015"/>
    </source>
</evidence>
<keyword evidence="1" id="KW-0805">Transcription regulation</keyword>
<evidence type="ECO:0000259" key="7">
    <source>
        <dbReference type="PROSITE" id="PS51293"/>
    </source>
</evidence>
<dbReference type="PANTHER" id="PTHR44191:SF62">
    <property type="entry name" value="OS04G0341900 PROTEIN"/>
    <property type="match status" value="1"/>
</dbReference>
<keyword evidence="4" id="KW-0539">Nucleus</keyword>
<dbReference type="InterPro" id="IPR017884">
    <property type="entry name" value="SANT_dom"/>
</dbReference>
<dbReference type="SMART" id="SM00717">
    <property type="entry name" value="SANT"/>
    <property type="match status" value="1"/>
</dbReference>
<dbReference type="CDD" id="cd00167">
    <property type="entry name" value="SANT"/>
    <property type="match status" value="1"/>
</dbReference>
<evidence type="ECO:0000259" key="6">
    <source>
        <dbReference type="PROSITE" id="PS50090"/>
    </source>
</evidence>
<dbReference type="PANTHER" id="PTHR44191">
    <property type="entry name" value="TRANSCRIPTION FACTOR KUA1"/>
    <property type="match status" value="1"/>
</dbReference>
<dbReference type="OrthoDB" id="118550at2759"/>
<dbReference type="InParanoid" id="D2VDT5"/>
<accession>D2VDT5</accession>
<evidence type="ECO:0000256" key="2">
    <source>
        <dbReference type="ARBA" id="ARBA00023125"/>
    </source>
</evidence>
<keyword evidence="3" id="KW-0804">Transcription</keyword>
<dbReference type="SUPFAM" id="SSF46689">
    <property type="entry name" value="Homeodomain-like"/>
    <property type="match status" value="1"/>
</dbReference>
<feature type="compositionally biased region" description="Low complexity" evidence="5">
    <location>
        <begin position="229"/>
        <end position="253"/>
    </location>
</feature>
<dbReference type="RefSeq" id="XP_002677799.1">
    <property type="nucleotide sequence ID" value="XM_002677753.1"/>
</dbReference>
<feature type="compositionally biased region" description="Low complexity" evidence="5">
    <location>
        <begin position="329"/>
        <end position="341"/>
    </location>
</feature>
<feature type="region of interest" description="Disordered" evidence="5">
    <location>
        <begin position="312"/>
        <end position="361"/>
    </location>
</feature>
<proteinExistence type="predicted"/>
<feature type="domain" description="SANT" evidence="7">
    <location>
        <begin position="438"/>
        <end position="485"/>
    </location>
</feature>
<feature type="region of interest" description="Disordered" evidence="5">
    <location>
        <begin position="70"/>
        <end position="94"/>
    </location>
</feature>
<dbReference type="PROSITE" id="PS51294">
    <property type="entry name" value="HTH_MYB"/>
    <property type="match status" value="1"/>
</dbReference>
<dbReference type="PROSITE" id="PS50090">
    <property type="entry name" value="MYB_LIKE"/>
    <property type="match status" value="1"/>
</dbReference>
<evidence type="ECO:0000313" key="10">
    <source>
        <dbReference type="Proteomes" id="UP000006671"/>
    </source>
</evidence>